<reference evidence="3" key="1">
    <citation type="journal article" date="2020" name="Stud. Mycol.">
        <title>101 Dothideomycetes genomes: a test case for predicting lifestyles and emergence of pathogens.</title>
        <authorList>
            <person name="Haridas S."/>
            <person name="Albert R."/>
            <person name="Binder M."/>
            <person name="Bloem J."/>
            <person name="Labutti K."/>
            <person name="Salamov A."/>
            <person name="Andreopoulos B."/>
            <person name="Baker S."/>
            <person name="Barry K."/>
            <person name="Bills G."/>
            <person name="Bluhm B."/>
            <person name="Cannon C."/>
            <person name="Castanera R."/>
            <person name="Culley D."/>
            <person name="Daum C."/>
            <person name="Ezra D."/>
            <person name="Gonzalez J."/>
            <person name="Henrissat B."/>
            <person name="Kuo A."/>
            <person name="Liang C."/>
            <person name="Lipzen A."/>
            <person name="Lutzoni F."/>
            <person name="Magnuson J."/>
            <person name="Mondo S."/>
            <person name="Nolan M."/>
            <person name="Ohm R."/>
            <person name="Pangilinan J."/>
            <person name="Park H.-J."/>
            <person name="Ramirez L."/>
            <person name="Alfaro M."/>
            <person name="Sun H."/>
            <person name="Tritt A."/>
            <person name="Yoshinaga Y."/>
            <person name="Zwiers L.-H."/>
            <person name="Turgeon B."/>
            <person name="Goodwin S."/>
            <person name="Spatafora J."/>
            <person name="Crous P."/>
            <person name="Grigoriev I."/>
        </authorList>
    </citation>
    <scope>NUCLEOTIDE SEQUENCE</scope>
    <source>
        <strain evidence="3">CBS 122368</strain>
    </source>
</reference>
<feature type="domain" description="NAD(P)-binding" evidence="2">
    <location>
        <begin position="7"/>
        <end position="212"/>
    </location>
</feature>
<accession>A0A6A6IMU7</accession>
<dbReference type="GeneID" id="54578992"/>
<evidence type="ECO:0000313" key="4">
    <source>
        <dbReference type="Proteomes" id="UP000800094"/>
    </source>
</evidence>
<dbReference type="AlphaFoldDB" id="A0A6A6IMU7"/>
<organism evidence="3 4">
    <name type="scientific">Trematosphaeria pertusa</name>
    <dbReference type="NCBI Taxonomy" id="390896"/>
    <lineage>
        <taxon>Eukaryota</taxon>
        <taxon>Fungi</taxon>
        <taxon>Dikarya</taxon>
        <taxon>Ascomycota</taxon>
        <taxon>Pezizomycotina</taxon>
        <taxon>Dothideomycetes</taxon>
        <taxon>Pleosporomycetidae</taxon>
        <taxon>Pleosporales</taxon>
        <taxon>Massarineae</taxon>
        <taxon>Trematosphaeriaceae</taxon>
        <taxon>Trematosphaeria</taxon>
    </lineage>
</organism>
<dbReference type="Gene3D" id="3.40.50.720">
    <property type="entry name" value="NAD(P)-binding Rossmann-like Domain"/>
    <property type="match status" value="1"/>
</dbReference>
<dbReference type="InterPro" id="IPR016040">
    <property type="entry name" value="NAD(P)-bd_dom"/>
</dbReference>
<dbReference type="GO" id="GO:0004074">
    <property type="term" value="F:biliverdin reductase [NAD(P)H] activity"/>
    <property type="evidence" value="ECO:0007669"/>
    <property type="project" value="TreeGrafter"/>
</dbReference>
<protein>
    <submittedName>
        <fullName evidence="3">NAD(P)-binding protein</fullName>
    </submittedName>
</protein>
<keyword evidence="4" id="KW-1185">Reference proteome</keyword>
<dbReference type="RefSeq" id="XP_033686888.1">
    <property type="nucleotide sequence ID" value="XM_033825662.1"/>
</dbReference>
<dbReference type="PANTHER" id="PTHR43355:SF2">
    <property type="entry name" value="FLAVIN REDUCTASE (NADPH)"/>
    <property type="match status" value="1"/>
</dbReference>
<dbReference type="OrthoDB" id="419598at2759"/>
<evidence type="ECO:0000256" key="1">
    <source>
        <dbReference type="ARBA" id="ARBA00038376"/>
    </source>
</evidence>
<dbReference type="Proteomes" id="UP000800094">
    <property type="component" value="Unassembled WGS sequence"/>
</dbReference>
<dbReference type="Pfam" id="PF13460">
    <property type="entry name" value="NAD_binding_10"/>
    <property type="match status" value="1"/>
</dbReference>
<evidence type="ECO:0000313" key="3">
    <source>
        <dbReference type="EMBL" id="KAF2251884.1"/>
    </source>
</evidence>
<comment type="similarity">
    <text evidence="1">Belongs to the avfA family.</text>
</comment>
<dbReference type="InterPro" id="IPR036291">
    <property type="entry name" value="NAD(P)-bd_dom_sf"/>
</dbReference>
<dbReference type="InterPro" id="IPR051606">
    <property type="entry name" value="Polyketide_Oxido-like"/>
</dbReference>
<dbReference type="SUPFAM" id="SSF51735">
    <property type="entry name" value="NAD(P)-binding Rossmann-fold domains"/>
    <property type="match status" value="1"/>
</dbReference>
<sequence>MRFLIIGASGRVGELVVQEALSRGHSVTALVRNPSSLSTTSQNLTIVTGTPLSAVDVGKAFTAVPDSLPAAVIVTLNNARASDSPFAKPTSPPHLMHDAHINILSTIKTHSSTTQTKLVTLQAQGVGSSYASLSCLIKPLIRYSNMGVGYQDHEAVDQLVRESGVNFVMARPTRLAEGERKALRFFGDEGEGIGGFDTVSKMSVAGFLVDAAEGAEWDGRTPVFAN</sequence>
<gene>
    <name evidence="3" type="ORF">BU26DRAFT_479279</name>
</gene>
<evidence type="ECO:0000259" key="2">
    <source>
        <dbReference type="Pfam" id="PF13460"/>
    </source>
</evidence>
<dbReference type="EMBL" id="ML987192">
    <property type="protein sequence ID" value="KAF2251884.1"/>
    <property type="molecule type" value="Genomic_DNA"/>
</dbReference>
<proteinExistence type="inferred from homology"/>
<dbReference type="GO" id="GO:0042602">
    <property type="term" value="F:riboflavin reductase (NADPH) activity"/>
    <property type="evidence" value="ECO:0007669"/>
    <property type="project" value="TreeGrafter"/>
</dbReference>
<name>A0A6A6IMU7_9PLEO</name>
<dbReference type="PANTHER" id="PTHR43355">
    <property type="entry name" value="FLAVIN REDUCTASE (NADPH)"/>
    <property type="match status" value="1"/>
</dbReference>